<accession>A0A167R3U7</accession>
<evidence type="ECO:0000313" key="9">
    <source>
        <dbReference type="Proteomes" id="UP000076744"/>
    </source>
</evidence>
<feature type="signal peptide" evidence="7">
    <location>
        <begin position="1"/>
        <end position="24"/>
    </location>
</feature>
<dbReference type="GO" id="GO:0016020">
    <property type="term" value="C:membrane"/>
    <property type="evidence" value="ECO:0007669"/>
    <property type="project" value="UniProtKB-SubCell"/>
</dbReference>
<feature type="compositionally biased region" description="Basic and acidic residues" evidence="5">
    <location>
        <begin position="508"/>
        <end position="521"/>
    </location>
</feature>
<feature type="compositionally biased region" description="Pro residues" evidence="5">
    <location>
        <begin position="738"/>
        <end position="749"/>
    </location>
</feature>
<feature type="compositionally biased region" description="Low complexity" evidence="5">
    <location>
        <begin position="614"/>
        <end position="626"/>
    </location>
</feature>
<feature type="compositionally biased region" description="Low complexity" evidence="5">
    <location>
        <begin position="167"/>
        <end position="229"/>
    </location>
</feature>
<evidence type="ECO:0000256" key="2">
    <source>
        <dbReference type="ARBA" id="ARBA00022692"/>
    </source>
</evidence>
<evidence type="ECO:0000256" key="6">
    <source>
        <dbReference type="SAM" id="Phobius"/>
    </source>
</evidence>
<evidence type="ECO:0000313" key="8">
    <source>
        <dbReference type="EMBL" id="OAA58247.1"/>
    </source>
</evidence>
<feature type="transmembrane region" description="Helical" evidence="6">
    <location>
        <begin position="237"/>
        <end position="259"/>
    </location>
</feature>
<dbReference type="STRING" id="1081104.A0A167R3U7"/>
<evidence type="ECO:0000256" key="4">
    <source>
        <dbReference type="ARBA" id="ARBA00023136"/>
    </source>
</evidence>
<feature type="compositionally biased region" description="Low complexity" evidence="5">
    <location>
        <begin position="664"/>
        <end position="676"/>
    </location>
</feature>
<name>A0A167R3U7_CORFA</name>
<dbReference type="PANTHER" id="PTHR15549:SF6">
    <property type="entry name" value="MID2 DOMAIN-CONTAINING PROTEIN"/>
    <property type="match status" value="1"/>
</dbReference>
<dbReference type="InterPro" id="IPR051694">
    <property type="entry name" value="Immunoregulatory_rcpt-like"/>
</dbReference>
<dbReference type="Proteomes" id="UP000076744">
    <property type="component" value="Unassembled WGS sequence"/>
</dbReference>
<dbReference type="GO" id="GO:0071944">
    <property type="term" value="C:cell periphery"/>
    <property type="evidence" value="ECO:0007669"/>
    <property type="project" value="UniProtKB-ARBA"/>
</dbReference>
<evidence type="ECO:0000256" key="3">
    <source>
        <dbReference type="ARBA" id="ARBA00022989"/>
    </source>
</evidence>
<feature type="compositionally biased region" description="Low complexity" evidence="5">
    <location>
        <begin position="411"/>
        <end position="424"/>
    </location>
</feature>
<dbReference type="OrthoDB" id="3946741at2759"/>
<keyword evidence="4 6" id="KW-0472">Membrane</keyword>
<protein>
    <submittedName>
        <fullName evidence="8">Uncharacterized protein</fullName>
    </submittedName>
</protein>
<feature type="region of interest" description="Disordered" evidence="5">
    <location>
        <begin position="369"/>
        <end position="448"/>
    </location>
</feature>
<comment type="caution">
    <text evidence="8">The sequence shown here is derived from an EMBL/GenBank/DDBJ whole genome shotgun (WGS) entry which is preliminary data.</text>
</comment>
<feature type="compositionally biased region" description="Low complexity" evidence="5">
    <location>
        <begin position="848"/>
        <end position="875"/>
    </location>
</feature>
<feature type="compositionally biased region" description="Low complexity" evidence="5">
    <location>
        <begin position="1122"/>
        <end position="1136"/>
    </location>
</feature>
<feature type="region of interest" description="Disordered" evidence="5">
    <location>
        <begin position="463"/>
        <end position="556"/>
    </location>
</feature>
<feature type="compositionally biased region" description="Pro residues" evidence="5">
    <location>
        <begin position="478"/>
        <end position="489"/>
    </location>
</feature>
<keyword evidence="7" id="KW-0732">Signal</keyword>
<keyword evidence="9" id="KW-1185">Reference proteome</keyword>
<organism evidence="8 9">
    <name type="scientific">Cordyceps fumosorosea (strain ARSEF 2679)</name>
    <name type="common">Isaria fumosorosea</name>
    <dbReference type="NCBI Taxonomy" id="1081104"/>
    <lineage>
        <taxon>Eukaryota</taxon>
        <taxon>Fungi</taxon>
        <taxon>Dikarya</taxon>
        <taxon>Ascomycota</taxon>
        <taxon>Pezizomycotina</taxon>
        <taxon>Sordariomycetes</taxon>
        <taxon>Hypocreomycetidae</taxon>
        <taxon>Hypocreales</taxon>
        <taxon>Cordycipitaceae</taxon>
        <taxon>Cordyceps</taxon>
    </lineage>
</organism>
<keyword evidence="3 6" id="KW-1133">Transmembrane helix</keyword>
<feature type="region of interest" description="Disordered" evidence="5">
    <location>
        <begin position="1086"/>
        <end position="1146"/>
    </location>
</feature>
<evidence type="ECO:0000256" key="1">
    <source>
        <dbReference type="ARBA" id="ARBA00004167"/>
    </source>
</evidence>
<feature type="compositionally biased region" description="Gly residues" evidence="5">
    <location>
        <begin position="893"/>
        <end position="904"/>
    </location>
</feature>
<feature type="region of interest" description="Disordered" evidence="5">
    <location>
        <begin position="156"/>
        <end position="230"/>
    </location>
</feature>
<proteinExistence type="predicted"/>
<dbReference type="EMBL" id="AZHB01000018">
    <property type="protein sequence ID" value="OAA58247.1"/>
    <property type="molecule type" value="Genomic_DNA"/>
</dbReference>
<evidence type="ECO:0000256" key="7">
    <source>
        <dbReference type="SAM" id="SignalP"/>
    </source>
</evidence>
<feature type="compositionally biased region" description="Polar residues" evidence="5">
    <location>
        <begin position="709"/>
        <end position="718"/>
    </location>
</feature>
<dbReference type="RefSeq" id="XP_018702430.1">
    <property type="nucleotide sequence ID" value="XM_018850390.1"/>
</dbReference>
<comment type="subcellular location">
    <subcellularLocation>
        <location evidence="1">Membrane</location>
        <topology evidence="1">Single-pass membrane protein</topology>
    </subcellularLocation>
</comment>
<keyword evidence="2 6" id="KW-0812">Transmembrane</keyword>
<feature type="region of interest" description="Disordered" evidence="5">
    <location>
        <begin position="592"/>
        <end position="718"/>
    </location>
</feature>
<feature type="compositionally biased region" description="Low complexity" evidence="5">
    <location>
        <begin position="379"/>
        <end position="396"/>
    </location>
</feature>
<dbReference type="AlphaFoldDB" id="A0A167R3U7"/>
<feature type="compositionally biased region" description="Low complexity" evidence="5">
    <location>
        <begin position="326"/>
        <end position="345"/>
    </location>
</feature>
<dbReference type="PANTHER" id="PTHR15549">
    <property type="entry name" value="PAIRED IMMUNOGLOBULIN-LIKE TYPE 2 RECEPTOR"/>
    <property type="match status" value="1"/>
</dbReference>
<dbReference type="GeneID" id="30023078"/>
<feature type="chain" id="PRO_5007891758" evidence="7">
    <location>
        <begin position="25"/>
        <end position="1146"/>
    </location>
</feature>
<reference evidence="8 9" key="1">
    <citation type="journal article" date="2016" name="Genome Biol. Evol.">
        <title>Divergent and convergent evolution of fungal pathogenicity.</title>
        <authorList>
            <person name="Shang Y."/>
            <person name="Xiao G."/>
            <person name="Zheng P."/>
            <person name="Cen K."/>
            <person name="Zhan S."/>
            <person name="Wang C."/>
        </authorList>
    </citation>
    <scope>NUCLEOTIDE SEQUENCE [LARGE SCALE GENOMIC DNA]</scope>
    <source>
        <strain evidence="8 9">ARSEF 2679</strain>
    </source>
</reference>
<sequence length="1146" mass="120182">MARTRHAFITPLVFLVASRTTTWAISVTDVAADVPSDLRDGVTESVPTCAAICLASFLQVNYARGDDSDRYLTLDFVCAHRGRSGFTISEGALQCLAAEQSVGFCGDDASGAAATSKANDICSAQTDVAKARGGVITATLKYASQSGILTFAPITTSASPPLPIPTPTSTAGTTKTSPSSTTATTTSTPTTLITDTPTRSSQTTTTTASSSSSTTSTPTPTTAAAAPAAEPLSKGQIAGISVGAVCIAAGLVLGIFLLTRAFVRRRRRRYSGSSFGGNSPPGGYGVVTTRRDTWGYGFDKPNNGSGRSSPWAVTGGSLSRYPAMSGAAGPAPAAGPNNGYNNNNNDSNHRLPYNRESWRPSAIGLAISPSKLLADRTARANTPPTRGNTPTRPSRPLSKLLPAKPDMQQQPAAAAAISRTITTSPTPPPAPPKGSSCQESRGTQVPKQQQDLLHPIAAQFMRRPAQRPPSLRLFIPDAEPPPSTPPPPFAAAEDKEVLLQRPPPGGRESTHTEFEEDDLRRSSSTAAGQIWCPPPSATTAVAPPLPASGLSPPYYVSDGRGNWVLGGDVRSPLSAGSSEVLPRIATARTGIVATAVETQIPPPRRSPREPPPTSETQQQRPTSPQELAATPLKREDTRPREEPRTPTSRIRSLVAKTVPSPLFSRQSNPRNSSSASYPPPPNPAETIHDASSNNNGRLLTARPVGGQERVTSTDSGITTFSISSAVSADFYNRNSLHPAPPPPPPPPLPTQGARSTNNLSPVAESPPRTATAGAAAAASSTAGSSSGRDSRVFTDPPVTVAASETSSGGGVSPVSYPRIPGRGTPALRGRAKFPGVAPPALSRAAAQPRHGSPGPTTTTTQHHGTIPFPQLQKQQPLPPLHARGPSDPPRYSRGGGGKMRGRGGPMMMRPPSHDMAGGGPPGVLRPAPPSQTPQPPQQQVTGGPPTLRIVSPSPEPARDDRALLPSSSSSTPQPPPRRRPPSHLPHPFPMYPISRSRLQQQPTLPGDHRNSLSRYPGMPMPRPYKPQDRPDPWRPPRASTSPSYDAAAHDNNSQEALATTTTAASSPAFSPSLLAKRVGSTRAADMALPQQQHPERWRQQQQKGGNGEVKTKVPERPATPELPSTPTWLPRLTPTRRGTDLVLNVG</sequence>
<feature type="compositionally biased region" description="Basic and acidic residues" evidence="5">
    <location>
        <begin position="632"/>
        <end position="644"/>
    </location>
</feature>
<feature type="compositionally biased region" description="Polar residues" evidence="5">
    <location>
        <begin position="435"/>
        <end position="448"/>
    </location>
</feature>
<feature type="region of interest" description="Disordered" evidence="5">
    <location>
        <begin position="732"/>
        <end position="1068"/>
    </location>
</feature>
<feature type="compositionally biased region" description="Low complexity" evidence="5">
    <location>
        <begin position="769"/>
        <end position="787"/>
    </location>
</feature>
<feature type="compositionally biased region" description="Pro residues" evidence="5">
    <location>
        <begin position="926"/>
        <end position="936"/>
    </location>
</feature>
<feature type="compositionally biased region" description="Low complexity" evidence="5">
    <location>
        <begin position="1056"/>
        <end position="1068"/>
    </location>
</feature>
<feature type="compositionally biased region" description="Basic and acidic residues" evidence="5">
    <location>
        <begin position="1025"/>
        <end position="1034"/>
    </location>
</feature>
<feature type="compositionally biased region" description="Low complexity" evidence="5">
    <location>
        <begin position="937"/>
        <end position="946"/>
    </location>
</feature>
<feature type="compositionally biased region" description="Low complexity" evidence="5">
    <location>
        <begin position="537"/>
        <end position="555"/>
    </location>
</feature>
<gene>
    <name evidence="8" type="ORF">ISF_06786</name>
</gene>
<feature type="compositionally biased region" description="Pro residues" evidence="5">
    <location>
        <begin position="600"/>
        <end position="613"/>
    </location>
</feature>
<evidence type="ECO:0000256" key="5">
    <source>
        <dbReference type="SAM" id="MobiDB-lite"/>
    </source>
</evidence>
<feature type="region of interest" description="Disordered" evidence="5">
    <location>
        <begin position="323"/>
        <end position="354"/>
    </location>
</feature>